<dbReference type="eggNOG" id="ENOG502T5KB">
    <property type="taxonomic scope" value="Eukaryota"/>
</dbReference>
<gene>
    <name evidence="1" type="ORF">TRIVIDRAFT_65622</name>
</gene>
<dbReference type="Proteomes" id="UP000007115">
    <property type="component" value="Unassembled WGS sequence"/>
</dbReference>
<sequence>MLLSWLVGSRCPQFSFSASVLPVLPVQCPATKALGASRHTPPAPVVALQLLLRMPPASPFTASPFDLVINPGQRANGPVRLGYTPPVGRARLRQENKWRALMESPIACGSRWKHGQPAPALPVPACLWLCRWLCTASGSHQPSELRPTG</sequence>
<dbReference type="InParanoid" id="G9N9K2"/>
<dbReference type="OrthoDB" id="4900268at2759"/>
<dbReference type="RefSeq" id="XP_013950824.1">
    <property type="nucleotide sequence ID" value="XM_014095349.1"/>
</dbReference>
<dbReference type="VEuPathDB" id="FungiDB:TRIVIDRAFT_65622"/>
<dbReference type="AlphaFoldDB" id="G9N9K2"/>
<organism evidence="1 2">
    <name type="scientific">Hypocrea virens (strain Gv29-8 / FGSC 10586)</name>
    <name type="common">Gliocladium virens</name>
    <name type="synonym">Trichoderma virens</name>
    <dbReference type="NCBI Taxonomy" id="413071"/>
    <lineage>
        <taxon>Eukaryota</taxon>
        <taxon>Fungi</taxon>
        <taxon>Dikarya</taxon>
        <taxon>Ascomycota</taxon>
        <taxon>Pezizomycotina</taxon>
        <taxon>Sordariomycetes</taxon>
        <taxon>Hypocreomycetidae</taxon>
        <taxon>Hypocreales</taxon>
        <taxon>Hypocreaceae</taxon>
        <taxon>Trichoderma</taxon>
    </lineage>
</organism>
<name>G9N9K2_HYPVG</name>
<comment type="caution">
    <text evidence="1">The sequence shown here is derived from an EMBL/GenBank/DDBJ whole genome shotgun (WGS) entry which is preliminary data.</text>
</comment>
<protein>
    <submittedName>
        <fullName evidence="1">Uncharacterized protein</fullName>
    </submittedName>
</protein>
<keyword evidence="2" id="KW-1185">Reference proteome</keyword>
<proteinExistence type="predicted"/>
<evidence type="ECO:0000313" key="2">
    <source>
        <dbReference type="Proteomes" id="UP000007115"/>
    </source>
</evidence>
<dbReference type="HOGENOM" id="CLU_1749922_0_0_1"/>
<accession>G9N9K2</accession>
<dbReference type="EMBL" id="ABDF02000090">
    <property type="protein sequence ID" value="EHK16621.1"/>
    <property type="molecule type" value="Genomic_DNA"/>
</dbReference>
<dbReference type="GeneID" id="25796741"/>
<reference evidence="1 2" key="1">
    <citation type="journal article" date="2011" name="Genome Biol.">
        <title>Comparative genome sequence analysis underscores mycoparasitism as the ancestral life style of Trichoderma.</title>
        <authorList>
            <person name="Kubicek C.P."/>
            <person name="Herrera-Estrella A."/>
            <person name="Seidl-Seiboth V."/>
            <person name="Martinez D.A."/>
            <person name="Druzhinina I.S."/>
            <person name="Thon M."/>
            <person name="Zeilinger S."/>
            <person name="Casas-Flores S."/>
            <person name="Horwitz B.A."/>
            <person name="Mukherjee P.K."/>
            <person name="Mukherjee M."/>
            <person name="Kredics L."/>
            <person name="Alcaraz L.D."/>
            <person name="Aerts A."/>
            <person name="Antal Z."/>
            <person name="Atanasova L."/>
            <person name="Cervantes-Badillo M.G."/>
            <person name="Challacombe J."/>
            <person name="Chertkov O."/>
            <person name="McCluskey K."/>
            <person name="Coulpier F."/>
            <person name="Deshpande N."/>
            <person name="von Doehren H."/>
            <person name="Ebbole D.J."/>
            <person name="Esquivel-Naranjo E.U."/>
            <person name="Fekete E."/>
            <person name="Flipphi M."/>
            <person name="Glaser F."/>
            <person name="Gomez-Rodriguez E.Y."/>
            <person name="Gruber S."/>
            <person name="Han C."/>
            <person name="Henrissat B."/>
            <person name="Hermosa R."/>
            <person name="Hernandez-Onate M."/>
            <person name="Karaffa L."/>
            <person name="Kosti I."/>
            <person name="Le Crom S."/>
            <person name="Lindquist E."/>
            <person name="Lucas S."/>
            <person name="Luebeck M."/>
            <person name="Luebeck P.S."/>
            <person name="Margeot A."/>
            <person name="Metz B."/>
            <person name="Misra M."/>
            <person name="Nevalainen H."/>
            <person name="Omann M."/>
            <person name="Packer N."/>
            <person name="Perrone G."/>
            <person name="Uresti-Rivera E.E."/>
            <person name="Salamov A."/>
            <person name="Schmoll M."/>
            <person name="Seiboth B."/>
            <person name="Shapiro H."/>
            <person name="Sukno S."/>
            <person name="Tamayo-Ramos J.A."/>
            <person name="Tisch D."/>
            <person name="Wiest A."/>
            <person name="Wilkinson H.H."/>
            <person name="Zhang M."/>
            <person name="Coutinho P.M."/>
            <person name="Kenerley C.M."/>
            <person name="Monte E."/>
            <person name="Baker S.E."/>
            <person name="Grigoriev I.V."/>
        </authorList>
    </citation>
    <scope>NUCLEOTIDE SEQUENCE [LARGE SCALE GENOMIC DNA]</scope>
    <source>
        <strain evidence="2">Gv29-8 / FGSC 10586</strain>
    </source>
</reference>
<evidence type="ECO:0000313" key="1">
    <source>
        <dbReference type="EMBL" id="EHK16621.1"/>
    </source>
</evidence>